<dbReference type="PROSITE" id="PS50943">
    <property type="entry name" value="HTH_CROC1"/>
    <property type="match status" value="1"/>
</dbReference>
<dbReference type="InterPro" id="IPR001387">
    <property type="entry name" value="Cro/C1-type_HTH"/>
</dbReference>
<evidence type="ECO:0000256" key="1">
    <source>
        <dbReference type="ARBA" id="ARBA00023125"/>
    </source>
</evidence>
<dbReference type="SMART" id="SM00530">
    <property type="entry name" value="HTH_XRE"/>
    <property type="match status" value="1"/>
</dbReference>
<dbReference type="InterPro" id="IPR010982">
    <property type="entry name" value="Lambda_DNA-bd_dom_sf"/>
</dbReference>
<keyword evidence="1" id="KW-0238">DNA-binding</keyword>
<dbReference type="PANTHER" id="PTHR46558:SF13">
    <property type="entry name" value="HTH-TYPE TRANSCRIPTIONAL REGULATOR IMMR"/>
    <property type="match status" value="1"/>
</dbReference>
<name>A0A7S5RDG7_9CAUD</name>
<reference evidence="3 4" key="1">
    <citation type="submission" date="2020-01" db="EMBL/GenBank/DDBJ databases">
        <title>Patterns of diversity and host range of bacteriophage communities associated with bean-nodulatin bacteria.</title>
        <authorList>
            <person name="Vann Cauwenberghe J."/>
            <person name="Santamaria R.I."/>
            <person name="Bustos P."/>
            <person name="Juarez S."/>
            <person name="Gonzalez V."/>
        </authorList>
    </citation>
    <scope>NUCLEOTIDE SEQUENCE [LARGE SCALE GENOMIC DNA]</scope>
    <source>
        <strain evidence="4">RHph</strain>
    </source>
</reference>
<evidence type="ECO:0000259" key="2">
    <source>
        <dbReference type="PROSITE" id="PS50943"/>
    </source>
</evidence>
<keyword evidence="4" id="KW-1185">Reference proteome</keyword>
<gene>
    <name evidence="3" type="ORF">EVB97_157</name>
</gene>
<dbReference type="GO" id="GO:0003677">
    <property type="term" value="F:DNA binding"/>
    <property type="evidence" value="ECO:0007669"/>
    <property type="project" value="UniProtKB-KW"/>
</dbReference>
<dbReference type="EMBL" id="MN988525">
    <property type="protein sequence ID" value="QIG72715.1"/>
    <property type="molecule type" value="Genomic_DNA"/>
</dbReference>
<protein>
    <submittedName>
        <fullName evidence="3">Cro-like repressor protein</fullName>
    </submittedName>
</protein>
<dbReference type="SUPFAM" id="SSF47413">
    <property type="entry name" value="lambda repressor-like DNA-binding domains"/>
    <property type="match status" value="1"/>
</dbReference>
<feature type="domain" description="HTH cro/C1-type" evidence="2">
    <location>
        <begin position="18"/>
        <end position="72"/>
    </location>
</feature>
<dbReference type="PANTHER" id="PTHR46558">
    <property type="entry name" value="TRACRIPTIONAL REGULATORY PROTEIN-RELATED-RELATED"/>
    <property type="match status" value="1"/>
</dbReference>
<dbReference type="Gene3D" id="1.10.260.40">
    <property type="entry name" value="lambda repressor-like DNA-binding domains"/>
    <property type="match status" value="1"/>
</dbReference>
<proteinExistence type="predicted"/>
<evidence type="ECO:0000313" key="3">
    <source>
        <dbReference type="EMBL" id="QIG72715.1"/>
    </source>
</evidence>
<dbReference type="Proteomes" id="UP000655883">
    <property type="component" value="Segment"/>
</dbReference>
<evidence type="ECO:0000313" key="4">
    <source>
        <dbReference type="Proteomes" id="UP000655883"/>
    </source>
</evidence>
<accession>A0A7S5RDG7</accession>
<sequence length="83" mass="9404">MPASYLNDTIHRKSYHRVAQLRATHGYTQKQVAEAINMSRDHLASIESGRCWMSTKSLVNLSRFYGVSTDYLLGLSDVRTRAA</sequence>
<organism evidence="3 4">
    <name type="scientific">Rhizobium phage RHph_Y65</name>
    <dbReference type="NCBI Taxonomy" id="2509785"/>
    <lineage>
        <taxon>Viruses</taxon>
        <taxon>Duplodnaviria</taxon>
        <taxon>Heunggongvirae</taxon>
        <taxon>Uroviricota</taxon>
        <taxon>Caudoviricetes</taxon>
        <taxon>Kleczkowskaviridae</taxon>
        <taxon>Cuauhnahuacvirus</taxon>
        <taxon>Cuauhnahuacvirus Y65</taxon>
    </lineage>
</organism>
<dbReference type="Pfam" id="PF01381">
    <property type="entry name" value="HTH_3"/>
    <property type="match status" value="1"/>
</dbReference>
<dbReference type="CDD" id="cd00093">
    <property type="entry name" value="HTH_XRE"/>
    <property type="match status" value="1"/>
</dbReference>